<dbReference type="Pfam" id="PF00188">
    <property type="entry name" value="CAP"/>
    <property type="match status" value="1"/>
</dbReference>
<dbReference type="InterPro" id="IPR001283">
    <property type="entry name" value="CRISP-related"/>
</dbReference>
<dbReference type="InterPro" id="IPR036779">
    <property type="entry name" value="LysM_dom_sf"/>
</dbReference>
<evidence type="ECO:0000256" key="2">
    <source>
        <dbReference type="SAM" id="SignalP"/>
    </source>
</evidence>
<dbReference type="InterPro" id="IPR014044">
    <property type="entry name" value="CAP_dom"/>
</dbReference>
<evidence type="ECO:0000313" key="4">
    <source>
        <dbReference type="EMBL" id="TPX77100.1"/>
    </source>
</evidence>
<dbReference type="SMART" id="SM00198">
    <property type="entry name" value="SCP"/>
    <property type="match status" value="1"/>
</dbReference>
<dbReference type="CDD" id="cd00118">
    <property type="entry name" value="LysM"/>
    <property type="match status" value="1"/>
</dbReference>
<dbReference type="SUPFAM" id="SSF55797">
    <property type="entry name" value="PR-1-like"/>
    <property type="match status" value="1"/>
</dbReference>
<gene>
    <name evidence="4" type="ORF">CcCBS67573_g01596</name>
</gene>
<reference evidence="4 5" key="1">
    <citation type="journal article" date="2019" name="Sci. Rep.">
        <title>Comparative genomics of chytrid fungi reveal insights into the obligate biotrophic and pathogenic lifestyle of Synchytrium endobioticum.</title>
        <authorList>
            <person name="van de Vossenberg B.T.L.H."/>
            <person name="Warris S."/>
            <person name="Nguyen H.D.T."/>
            <person name="van Gent-Pelzer M.P.E."/>
            <person name="Joly D.L."/>
            <person name="van de Geest H.C."/>
            <person name="Bonants P.J.M."/>
            <person name="Smith D.S."/>
            <person name="Levesque C.A."/>
            <person name="van der Lee T.A.J."/>
        </authorList>
    </citation>
    <scope>NUCLEOTIDE SEQUENCE [LARGE SCALE GENOMIC DNA]</scope>
    <source>
        <strain evidence="4 5">CBS 675.73</strain>
    </source>
</reference>
<feature type="chain" id="PRO_5021284668" description="LysM domain-containing protein" evidence="2">
    <location>
        <begin position="17"/>
        <end position="497"/>
    </location>
</feature>
<dbReference type="Gene3D" id="3.40.33.10">
    <property type="entry name" value="CAP"/>
    <property type="match status" value="1"/>
</dbReference>
<proteinExistence type="predicted"/>
<evidence type="ECO:0000313" key="5">
    <source>
        <dbReference type="Proteomes" id="UP000320333"/>
    </source>
</evidence>
<feature type="compositionally biased region" description="Pro residues" evidence="1">
    <location>
        <begin position="319"/>
        <end position="336"/>
    </location>
</feature>
<dbReference type="InterPro" id="IPR018244">
    <property type="entry name" value="Allrgn_V5/Tpx1_CS"/>
</dbReference>
<sequence>MPHLASLLIVAAICRAVTINGNQMSGGHFNPSLDSDNALTAASCSKALFPTPTDTCFSFTSSNSISIIEFNSLNGVAACTNLKTTKLYCFSKAVVASADNAPTNTASETANGDTTSTLPETLSNGAIAQPNSVVSCSGIYSNTANQTDSCTSLESAFRLSGSDFQALNPAINCANGISNSTICFAGTIGENVFSGAAGRVTAVNNTLAPTHPIDPCTRNINIGDSETCGSISSKFQVTITQLAAWNFNLNCWNLTVGSAFCVNSSVSPSLSSPLIAMQDLSEFLNKTATSSSTKSVESSPATKSTAAAEPTTVADAPAPTQPPEVVPEAPAPPNVDPVPIVVVDQEPTPQSATDNTNMSAADKKAMLAAHNDFRAQFGIAPLTFDDSIGQSTAASWAATLAGQGCALQHGNNDGLGQNLYMQSSSGRAMASMQDMFNAWSSEPLDEGMNHATQALWYSTTKVGCAIQWGNGGKCEVLVCNYSPPGNMMGYSFSGARA</sequence>
<dbReference type="Proteomes" id="UP000320333">
    <property type="component" value="Unassembled WGS sequence"/>
</dbReference>
<feature type="signal peptide" evidence="2">
    <location>
        <begin position="1"/>
        <end position="16"/>
    </location>
</feature>
<keyword evidence="2" id="KW-0732">Signal</keyword>
<organism evidence="4 5">
    <name type="scientific">Chytriomyces confervae</name>
    <dbReference type="NCBI Taxonomy" id="246404"/>
    <lineage>
        <taxon>Eukaryota</taxon>
        <taxon>Fungi</taxon>
        <taxon>Fungi incertae sedis</taxon>
        <taxon>Chytridiomycota</taxon>
        <taxon>Chytridiomycota incertae sedis</taxon>
        <taxon>Chytridiomycetes</taxon>
        <taxon>Chytridiales</taxon>
        <taxon>Chytriomycetaceae</taxon>
        <taxon>Chytriomyces</taxon>
    </lineage>
</organism>
<dbReference type="EMBL" id="QEAP01000028">
    <property type="protein sequence ID" value="TPX77100.1"/>
    <property type="molecule type" value="Genomic_DNA"/>
</dbReference>
<comment type="caution">
    <text evidence="4">The sequence shown here is derived from an EMBL/GenBank/DDBJ whole genome shotgun (WGS) entry which is preliminary data.</text>
</comment>
<feature type="region of interest" description="Disordered" evidence="1">
    <location>
        <begin position="290"/>
        <end position="339"/>
    </location>
</feature>
<dbReference type="PROSITE" id="PS01010">
    <property type="entry name" value="CRISP_2"/>
    <property type="match status" value="1"/>
</dbReference>
<feature type="compositionally biased region" description="Low complexity" evidence="1">
    <location>
        <begin position="290"/>
        <end position="302"/>
    </location>
</feature>
<dbReference type="PANTHER" id="PTHR10334">
    <property type="entry name" value="CYSTEINE-RICH SECRETORY PROTEIN-RELATED"/>
    <property type="match status" value="1"/>
</dbReference>
<evidence type="ECO:0000259" key="3">
    <source>
        <dbReference type="PROSITE" id="PS51782"/>
    </source>
</evidence>
<accession>A0A507FN04</accession>
<keyword evidence="5" id="KW-1185">Reference proteome</keyword>
<dbReference type="Pfam" id="PF01476">
    <property type="entry name" value="LysM"/>
    <property type="match status" value="1"/>
</dbReference>
<dbReference type="AlphaFoldDB" id="A0A507FN04"/>
<dbReference type="InterPro" id="IPR018392">
    <property type="entry name" value="LysM"/>
</dbReference>
<dbReference type="InterPro" id="IPR035940">
    <property type="entry name" value="CAP_sf"/>
</dbReference>
<evidence type="ECO:0000256" key="1">
    <source>
        <dbReference type="SAM" id="MobiDB-lite"/>
    </source>
</evidence>
<dbReference type="PRINTS" id="PR00837">
    <property type="entry name" value="V5TPXLIKE"/>
</dbReference>
<feature type="domain" description="LysM" evidence="3">
    <location>
        <begin position="216"/>
        <end position="262"/>
    </location>
</feature>
<dbReference type="OrthoDB" id="2128882at2759"/>
<protein>
    <recommendedName>
        <fullName evidence="3">LysM domain-containing protein</fullName>
    </recommendedName>
</protein>
<dbReference type="PROSITE" id="PS51782">
    <property type="entry name" value="LYSM"/>
    <property type="match status" value="1"/>
</dbReference>
<name>A0A507FN04_9FUNG</name>
<dbReference type="STRING" id="246404.A0A507FN04"/>
<dbReference type="GO" id="GO:0005576">
    <property type="term" value="C:extracellular region"/>
    <property type="evidence" value="ECO:0007669"/>
    <property type="project" value="InterPro"/>
</dbReference>
<dbReference type="Gene3D" id="3.10.350.10">
    <property type="entry name" value="LysM domain"/>
    <property type="match status" value="2"/>
</dbReference>